<dbReference type="GO" id="GO:0016491">
    <property type="term" value="F:oxidoreductase activity"/>
    <property type="evidence" value="ECO:0007669"/>
    <property type="project" value="UniProtKB-KW"/>
</dbReference>
<dbReference type="PRINTS" id="PR00081">
    <property type="entry name" value="GDHRDH"/>
</dbReference>
<dbReference type="PANTHER" id="PTHR43157">
    <property type="entry name" value="PHOSPHATIDYLINOSITOL-GLYCAN BIOSYNTHESIS CLASS F PROTEIN-RELATED"/>
    <property type="match status" value="1"/>
</dbReference>
<evidence type="ECO:0000313" key="4">
    <source>
        <dbReference type="Proteomes" id="UP001487740"/>
    </source>
</evidence>
<evidence type="ECO:0008006" key="5">
    <source>
        <dbReference type="Google" id="ProtNLM"/>
    </source>
</evidence>
<accession>A0AAW0TH40</accession>
<proteinExistence type="predicted"/>
<name>A0AAW0TH40_SCYPA</name>
<dbReference type="Pfam" id="PF00106">
    <property type="entry name" value="adh_short"/>
    <property type="match status" value="2"/>
</dbReference>
<keyword evidence="2" id="KW-0812">Transmembrane</keyword>
<comment type="caution">
    <text evidence="3">The sequence shown here is derived from an EMBL/GenBank/DDBJ whole genome shotgun (WGS) entry which is preliminary data.</text>
</comment>
<dbReference type="AlphaFoldDB" id="A0AAW0TH40"/>
<dbReference type="InterPro" id="IPR036291">
    <property type="entry name" value="NAD(P)-bd_dom_sf"/>
</dbReference>
<sequence>MVPGSNFDSASALARHRLDRTCGSNINIHNRPHGTTLTHISGSGVRYTMWETVAGVSVFVVVATSVIMVAFGIVYRRRCGRAATTNDLKGQTVVITGASAGIGKEAVRDFAHRGARVIMGCRNLQKASKVANEIEASTGNKSVVVRELDTSSLTSVRRFASRILAEEHRLDVLVLNAGIGGTAERVLTLENLELTMATNHFGHFLLANLLLGLLKKSQPSRVIVVASMIHSQLKTLDIENLNFTKSGTFWSTRAYSQSKACNILFARHLAMLVKDCGIAVNSMCPGMVATEIFKKSSGFIEGYLYRFMVPILGKTPEQGAQTIIHLAVSEEAATITNAFFEDCQVSDNATNLVLDDGLAKKLWEASEAYVHLQPEEVHY</sequence>
<keyword evidence="2" id="KW-0472">Membrane</keyword>
<dbReference type="SUPFAM" id="SSF51735">
    <property type="entry name" value="NAD(P)-binding Rossmann-fold domains"/>
    <property type="match status" value="1"/>
</dbReference>
<feature type="transmembrane region" description="Helical" evidence="2">
    <location>
        <begin position="53"/>
        <end position="75"/>
    </location>
</feature>
<dbReference type="PANTHER" id="PTHR43157:SF66">
    <property type="entry name" value="WW DOMAIN-CONTAINING OXIDOREDUCTASE-LIKE PROTEIN"/>
    <property type="match status" value="1"/>
</dbReference>
<dbReference type="EMBL" id="JARAKH010000030">
    <property type="protein sequence ID" value="KAK8387019.1"/>
    <property type="molecule type" value="Genomic_DNA"/>
</dbReference>
<keyword evidence="4" id="KW-1185">Reference proteome</keyword>
<evidence type="ECO:0000256" key="1">
    <source>
        <dbReference type="ARBA" id="ARBA00023002"/>
    </source>
</evidence>
<evidence type="ECO:0000256" key="2">
    <source>
        <dbReference type="SAM" id="Phobius"/>
    </source>
</evidence>
<dbReference type="Proteomes" id="UP001487740">
    <property type="component" value="Unassembled WGS sequence"/>
</dbReference>
<dbReference type="CDD" id="cd05327">
    <property type="entry name" value="retinol-DH_like_SDR_c_like"/>
    <property type="match status" value="1"/>
</dbReference>
<protein>
    <recommendedName>
        <fullName evidence="5">Retinol dehydrogenase 11</fullName>
    </recommendedName>
</protein>
<dbReference type="Gene3D" id="3.40.50.720">
    <property type="entry name" value="NAD(P)-binding Rossmann-like Domain"/>
    <property type="match status" value="1"/>
</dbReference>
<organism evidence="3 4">
    <name type="scientific">Scylla paramamosain</name>
    <name type="common">Mud crab</name>
    <dbReference type="NCBI Taxonomy" id="85552"/>
    <lineage>
        <taxon>Eukaryota</taxon>
        <taxon>Metazoa</taxon>
        <taxon>Ecdysozoa</taxon>
        <taxon>Arthropoda</taxon>
        <taxon>Crustacea</taxon>
        <taxon>Multicrustacea</taxon>
        <taxon>Malacostraca</taxon>
        <taxon>Eumalacostraca</taxon>
        <taxon>Eucarida</taxon>
        <taxon>Decapoda</taxon>
        <taxon>Pleocyemata</taxon>
        <taxon>Brachyura</taxon>
        <taxon>Eubrachyura</taxon>
        <taxon>Portunoidea</taxon>
        <taxon>Portunidae</taxon>
        <taxon>Portuninae</taxon>
        <taxon>Scylla</taxon>
    </lineage>
</organism>
<dbReference type="InterPro" id="IPR002347">
    <property type="entry name" value="SDR_fam"/>
</dbReference>
<keyword evidence="2" id="KW-1133">Transmembrane helix</keyword>
<reference evidence="3 4" key="1">
    <citation type="submission" date="2023-03" db="EMBL/GenBank/DDBJ databases">
        <title>High-quality genome of Scylla paramamosain provides insights in environmental adaptation.</title>
        <authorList>
            <person name="Zhang L."/>
        </authorList>
    </citation>
    <scope>NUCLEOTIDE SEQUENCE [LARGE SCALE GENOMIC DNA]</scope>
    <source>
        <strain evidence="3">LZ_2023a</strain>
        <tissue evidence="3">Muscle</tissue>
    </source>
</reference>
<keyword evidence="1" id="KW-0560">Oxidoreductase</keyword>
<evidence type="ECO:0000313" key="3">
    <source>
        <dbReference type="EMBL" id="KAK8387019.1"/>
    </source>
</evidence>
<gene>
    <name evidence="3" type="ORF">O3P69_017994</name>
</gene>